<sequence length="36" mass="3805">MHCPPYMVKQQGGGQGQCLAPGCAHKCFSSMSPQPL</sequence>
<proteinExistence type="predicted"/>
<accession>A0A3P6CAK5</accession>
<dbReference type="AlphaFoldDB" id="A0A3P6CAK5"/>
<gene>
    <name evidence="1" type="ORF">BOLC4T28266H</name>
</gene>
<evidence type="ECO:0000313" key="1">
    <source>
        <dbReference type="EMBL" id="VDD15647.1"/>
    </source>
</evidence>
<reference evidence="1" key="1">
    <citation type="submission" date="2018-11" db="EMBL/GenBank/DDBJ databases">
        <authorList>
            <consortium name="Genoscope - CEA"/>
            <person name="William W."/>
        </authorList>
    </citation>
    <scope>NUCLEOTIDE SEQUENCE</scope>
</reference>
<organism evidence="1">
    <name type="scientific">Brassica oleracea</name>
    <name type="common">Wild cabbage</name>
    <dbReference type="NCBI Taxonomy" id="3712"/>
    <lineage>
        <taxon>Eukaryota</taxon>
        <taxon>Viridiplantae</taxon>
        <taxon>Streptophyta</taxon>
        <taxon>Embryophyta</taxon>
        <taxon>Tracheophyta</taxon>
        <taxon>Spermatophyta</taxon>
        <taxon>Magnoliopsida</taxon>
        <taxon>eudicotyledons</taxon>
        <taxon>Gunneridae</taxon>
        <taxon>Pentapetalae</taxon>
        <taxon>rosids</taxon>
        <taxon>malvids</taxon>
        <taxon>Brassicales</taxon>
        <taxon>Brassicaceae</taxon>
        <taxon>Brassiceae</taxon>
        <taxon>Brassica</taxon>
    </lineage>
</organism>
<name>A0A3P6CAK5_BRAOL</name>
<protein>
    <submittedName>
        <fullName evidence="1">Uncharacterized protein</fullName>
    </submittedName>
</protein>
<dbReference type="EMBL" id="LR031873">
    <property type="protein sequence ID" value="VDD15647.1"/>
    <property type="molecule type" value="Genomic_DNA"/>
</dbReference>